<feature type="domain" description="Phorbol-ester/DAG-type" evidence="4">
    <location>
        <begin position="519"/>
        <end position="577"/>
    </location>
</feature>
<dbReference type="STRING" id="35608.A0A2U1M1N2"/>
<keyword evidence="6" id="KW-1185">Reference proteome</keyword>
<evidence type="ECO:0000256" key="1">
    <source>
        <dbReference type="ARBA" id="ARBA00022723"/>
    </source>
</evidence>
<keyword evidence="3" id="KW-0862">Zinc</keyword>
<reference evidence="5 6" key="1">
    <citation type="journal article" date="2018" name="Mol. Plant">
        <title>The genome of Artemisia annua provides insight into the evolution of Asteraceae family and artemisinin biosynthesis.</title>
        <authorList>
            <person name="Shen Q."/>
            <person name="Zhang L."/>
            <person name="Liao Z."/>
            <person name="Wang S."/>
            <person name="Yan T."/>
            <person name="Shi P."/>
            <person name="Liu M."/>
            <person name="Fu X."/>
            <person name="Pan Q."/>
            <person name="Wang Y."/>
            <person name="Lv Z."/>
            <person name="Lu X."/>
            <person name="Zhang F."/>
            <person name="Jiang W."/>
            <person name="Ma Y."/>
            <person name="Chen M."/>
            <person name="Hao X."/>
            <person name="Li L."/>
            <person name="Tang Y."/>
            <person name="Lv G."/>
            <person name="Zhou Y."/>
            <person name="Sun X."/>
            <person name="Brodelius P.E."/>
            <person name="Rose J.K.C."/>
            <person name="Tang K."/>
        </authorList>
    </citation>
    <scope>NUCLEOTIDE SEQUENCE [LARGE SCALE GENOMIC DNA]</scope>
    <source>
        <strain evidence="6">cv. Huhao1</strain>
        <tissue evidence="5">Leaf</tissue>
    </source>
</reference>
<dbReference type="InterPro" id="IPR004146">
    <property type="entry name" value="DC1"/>
</dbReference>
<keyword evidence="1" id="KW-0479">Metal-binding</keyword>
<evidence type="ECO:0000256" key="3">
    <source>
        <dbReference type="ARBA" id="ARBA00022833"/>
    </source>
</evidence>
<accession>A0A2U1M1N2</accession>
<dbReference type="Proteomes" id="UP000245207">
    <property type="component" value="Unassembled WGS sequence"/>
</dbReference>
<name>A0A2U1M1N2_ARTAN</name>
<dbReference type="EMBL" id="PKPP01006851">
    <property type="protein sequence ID" value="PWA55141.1"/>
    <property type="molecule type" value="Genomic_DNA"/>
</dbReference>
<comment type="caution">
    <text evidence="5">The sequence shown here is derived from an EMBL/GenBank/DDBJ whole genome shotgun (WGS) entry which is preliminary data.</text>
</comment>
<evidence type="ECO:0000313" key="6">
    <source>
        <dbReference type="Proteomes" id="UP000245207"/>
    </source>
</evidence>
<evidence type="ECO:0000259" key="4">
    <source>
        <dbReference type="PROSITE" id="PS50081"/>
    </source>
</evidence>
<dbReference type="Pfam" id="PF03107">
    <property type="entry name" value="C1_2"/>
    <property type="match status" value="7"/>
</dbReference>
<dbReference type="GO" id="GO:0046872">
    <property type="term" value="F:metal ion binding"/>
    <property type="evidence" value="ECO:0007669"/>
    <property type="project" value="UniProtKB-KW"/>
</dbReference>
<dbReference type="OrthoDB" id="938199at2759"/>
<proteinExistence type="predicted"/>
<dbReference type="InterPro" id="IPR053192">
    <property type="entry name" value="Vacuole_Formation_Reg"/>
</dbReference>
<dbReference type="InterPro" id="IPR046349">
    <property type="entry name" value="C1-like_sf"/>
</dbReference>
<sequence length="712" mass="82739">MEVFDFHEHPLILVDLELVYEEKQDAYEDEHGDDDDDVNLVIEEEFRCPCDRCDEEINEHHRYYYKCSSDSCDYSIHKFCVNWKGLPPTLKHPFHEPHILTLKHNYFTWRCEICRKEYENSEESYSCSHCTIHIDRDCALTEEYKRVYYHPSHTHPLVLISKPILCYCHMCGKEHKGNFYQCNTCVDFFIHSDCVALPRKLFIQDYYTDGAFSHTHPLTLSYSFPKADRAAASYPRCRVCGKSFMDQDTLSSYKCEKCWFYTHLDCATSRKEPFMGILTSPGLGKLSKNYKDSDHPDLLHLPFTDETHSILKHKFFRTIGSESFGVNEGKLLTHMSHPHPLTLIDSNCNDITLSCHNPMEKIELLCNGCVRPITSMPFYKCSKEDESCNFALHEWCTRLPDQVQNHPGHSQHPLVLLPKAPYDFGVFECAICKLDCNGFVYSCVDCGYDVDASCAFIPEEITHQAHPNHLLKRVQSKPNTKQCRACIEDIHEDDFSFSCGSCDFDLHPGCALLLQQTIRHKFDKHPMKLSYLPIENHKNKYFCEICEKKFDPERWFYHCNECVQSMHTCCTPFLLECEGAHYSFSDRSLYKHVNIKFGGIHKIESHPHPLSFVHGTPHDGNCTVCLDELSYEMIFKCLECEFAIHFGCCKIKFGSIYNIKSHPHPLSFVQGTPNDGHCRECWRGLSYKMIFKCLECEFAIHVKCCKNFSPVE</sequence>
<dbReference type="SUPFAM" id="SSF57889">
    <property type="entry name" value="Cysteine-rich domain"/>
    <property type="match status" value="7"/>
</dbReference>
<gene>
    <name evidence="5" type="ORF">CTI12_AA429880</name>
</gene>
<evidence type="ECO:0000256" key="2">
    <source>
        <dbReference type="ARBA" id="ARBA00022737"/>
    </source>
</evidence>
<dbReference type="PANTHER" id="PTHR32410">
    <property type="entry name" value="CYSTEINE/HISTIDINE-RICH C1 DOMAIN FAMILY PROTEIN"/>
    <property type="match status" value="1"/>
</dbReference>
<dbReference type="AlphaFoldDB" id="A0A2U1M1N2"/>
<evidence type="ECO:0000313" key="5">
    <source>
        <dbReference type="EMBL" id="PWA55141.1"/>
    </source>
</evidence>
<organism evidence="5 6">
    <name type="scientific">Artemisia annua</name>
    <name type="common">Sweet wormwood</name>
    <dbReference type="NCBI Taxonomy" id="35608"/>
    <lineage>
        <taxon>Eukaryota</taxon>
        <taxon>Viridiplantae</taxon>
        <taxon>Streptophyta</taxon>
        <taxon>Embryophyta</taxon>
        <taxon>Tracheophyta</taxon>
        <taxon>Spermatophyta</taxon>
        <taxon>Magnoliopsida</taxon>
        <taxon>eudicotyledons</taxon>
        <taxon>Gunneridae</taxon>
        <taxon>Pentapetalae</taxon>
        <taxon>asterids</taxon>
        <taxon>campanulids</taxon>
        <taxon>Asterales</taxon>
        <taxon>Asteraceae</taxon>
        <taxon>Asteroideae</taxon>
        <taxon>Anthemideae</taxon>
        <taxon>Artemisiinae</taxon>
        <taxon>Artemisia</taxon>
    </lineage>
</organism>
<dbReference type="PANTHER" id="PTHR32410:SF161">
    <property type="entry name" value="DC1, ZINC FINGER, RING_FYVE_PHD-TYPE-RELATED"/>
    <property type="match status" value="1"/>
</dbReference>
<protein>
    <submittedName>
        <fullName evidence="5">Zinc finger, PHD-type</fullName>
    </submittedName>
</protein>
<dbReference type="PROSITE" id="PS50081">
    <property type="entry name" value="ZF_DAG_PE_2"/>
    <property type="match status" value="1"/>
</dbReference>
<dbReference type="InterPro" id="IPR002219">
    <property type="entry name" value="PKC_DAG/PE"/>
</dbReference>
<keyword evidence="2" id="KW-0677">Repeat</keyword>